<protein>
    <submittedName>
        <fullName evidence="2">Uncharacterized protein</fullName>
    </submittedName>
</protein>
<keyword evidence="1" id="KW-0732">Signal</keyword>
<dbReference type="EMBL" id="JAAPAO010000005">
    <property type="protein sequence ID" value="KAF4677947.1"/>
    <property type="molecule type" value="Genomic_DNA"/>
</dbReference>
<comment type="caution">
    <text evidence="2">The sequence shown here is derived from an EMBL/GenBank/DDBJ whole genome shotgun (WGS) entry which is preliminary data.</text>
</comment>
<keyword evidence="3" id="KW-1185">Reference proteome</keyword>
<dbReference type="AlphaFoldDB" id="A0A7J6N2Z0"/>
<organism evidence="2 3">
    <name type="scientific">Perkinsus chesapeaki</name>
    <name type="common">Clam parasite</name>
    <name type="synonym">Perkinsus andrewsi</name>
    <dbReference type="NCBI Taxonomy" id="330153"/>
    <lineage>
        <taxon>Eukaryota</taxon>
        <taxon>Sar</taxon>
        <taxon>Alveolata</taxon>
        <taxon>Perkinsozoa</taxon>
        <taxon>Perkinsea</taxon>
        <taxon>Perkinsida</taxon>
        <taxon>Perkinsidae</taxon>
        <taxon>Perkinsus</taxon>
    </lineage>
</organism>
<feature type="chain" id="PRO_5029743570" evidence="1">
    <location>
        <begin position="17"/>
        <end position="129"/>
    </location>
</feature>
<gene>
    <name evidence="2" type="ORF">FOL47_008051</name>
</gene>
<evidence type="ECO:0000313" key="2">
    <source>
        <dbReference type="EMBL" id="KAF4677947.1"/>
    </source>
</evidence>
<evidence type="ECO:0000256" key="1">
    <source>
        <dbReference type="SAM" id="SignalP"/>
    </source>
</evidence>
<feature type="signal peptide" evidence="1">
    <location>
        <begin position="1"/>
        <end position="16"/>
    </location>
</feature>
<dbReference type="Proteomes" id="UP000591131">
    <property type="component" value="Unassembled WGS sequence"/>
</dbReference>
<name>A0A7J6N2Z0_PERCH</name>
<proteinExistence type="predicted"/>
<accession>A0A7J6N2Z0</accession>
<sequence length="129" mass="14494">MLLLLSIILASHCATSSPCDSLEGIYQLTEGPPKLSGNFVFNTEPPLFSINLVYDGKPYVTGNVHYKMVPHQVARLHFCELSITDYDEIPYYIQEVLGLQMLSWSEGVLTLPVFFEGPEKPTPAQFKQQ</sequence>
<dbReference type="OrthoDB" id="10519912at2759"/>
<reference evidence="2 3" key="1">
    <citation type="submission" date="2020-04" db="EMBL/GenBank/DDBJ databases">
        <title>Perkinsus chesapeaki whole genome sequence.</title>
        <authorList>
            <person name="Bogema D.R."/>
        </authorList>
    </citation>
    <scope>NUCLEOTIDE SEQUENCE [LARGE SCALE GENOMIC DNA]</scope>
    <source>
        <strain evidence="2">ATCC PRA-425</strain>
    </source>
</reference>
<evidence type="ECO:0000313" key="3">
    <source>
        <dbReference type="Proteomes" id="UP000591131"/>
    </source>
</evidence>